<dbReference type="InterPro" id="IPR012967">
    <property type="entry name" value="COMT_dimerisation"/>
</dbReference>
<dbReference type="HOGENOM" id="CLU_005533_5_2_1"/>
<name>A0A084G1S6_PSEDA</name>
<evidence type="ECO:0000256" key="3">
    <source>
        <dbReference type="ARBA" id="ARBA00022691"/>
    </source>
</evidence>
<dbReference type="InterPro" id="IPR001077">
    <property type="entry name" value="COMT_C"/>
</dbReference>
<dbReference type="PANTHER" id="PTHR43712:SF1">
    <property type="entry name" value="HYPOTHETICAL O-METHYLTRANSFERASE (EUROFUNG)-RELATED"/>
    <property type="match status" value="1"/>
</dbReference>
<accession>A0A084G1S6</accession>
<dbReference type="SUPFAM" id="SSF53335">
    <property type="entry name" value="S-adenosyl-L-methionine-dependent methyltransferases"/>
    <property type="match status" value="1"/>
</dbReference>
<comment type="caution">
    <text evidence="6">The sequence shown here is derived from an EMBL/GenBank/DDBJ whole genome shotgun (WGS) entry which is preliminary data.</text>
</comment>
<evidence type="ECO:0000259" key="5">
    <source>
        <dbReference type="Pfam" id="PF08100"/>
    </source>
</evidence>
<dbReference type="InterPro" id="IPR036388">
    <property type="entry name" value="WH-like_DNA-bd_sf"/>
</dbReference>
<evidence type="ECO:0000256" key="1">
    <source>
        <dbReference type="ARBA" id="ARBA00022603"/>
    </source>
</evidence>
<feature type="domain" description="O-methyltransferase C-terminal" evidence="4">
    <location>
        <begin position="231"/>
        <end position="394"/>
    </location>
</feature>
<protein>
    <submittedName>
        <fullName evidence="6">Putative o-methyltransferase protein</fullName>
    </submittedName>
</protein>
<dbReference type="VEuPathDB" id="FungiDB:SAPIO_CDS7382"/>
<keyword evidence="7" id="KW-1185">Reference proteome</keyword>
<evidence type="ECO:0000313" key="7">
    <source>
        <dbReference type="Proteomes" id="UP000028545"/>
    </source>
</evidence>
<dbReference type="InterPro" id="IPR036390">
    <property type="entry name" value="WH_DNA-bd_sf"/>
</dbReference>
<dbReference type="EMBL" id="JOWA01000110">
    <property type="protein sequence ID" value="KEZ41288.1"/>
    <property type="molecule type" value="Genomic_DNA"/>
</dbReference>
<dbReference type="GeneID" id="27726454"/>
<gene>
    <name evidence="6" type="ORF">SAPIO_CDS7382</name>
</gene>
<feature type="domain" description="O-methyltransferase dimerisation" evidence="5">
    <location>
        <begin position="83"/>
        <end position="150"/>
    </location>
</feature>
<dbReference type="GO" id="GO:0032259">
    <property type="term" value="P:methylation"/>
    <property type="evidence" value="ECO:0007669"/>
    <property type="project" value="UniProtKB-KW"/>
</dbReference>
<dbReference type="Gene3D" id="3.40.50.150">
    <property type="entry name" value="Vaccinia Virus protein VP39"/>
    <property type="match status" value="1"/>
</dbReference>
<proteinExistence type="predicted"/>
<dbReference type="SUPFAM" id="SSF46785">
    <property type="entry name" value="Winged helix' DNA-binding domain"/>
    <property type="match status" value="1"/>
</dbReference>
<dbReference type="InterPro" id="IPR029063">
    <property type="entry name" value="SAM-dependent_MTases_sf"/>
</dbReference>
<organism evidence="6 7">
    <name type="scientific">Pseudallescheria apiosperma</name>
    <name type="common">Scedosporium apiospermum</name>
    <dbReference type="NCBI Taxonomy" id="563466"/>
    <lineage>
        <taxon>Eukaryota</taxon>
        <taxon>Fungi</taxon>
        <taxon>Dikarya</taxon>
        <taxon>Ascomycota</taxon>
        <taxon>Pezizomycotina</taxon>
        <taxon>Sordariomycetes</taxon>
        <taxon>Hypocreomycetidae</taxon>
        <taxon>Microascales</taxon>
        <taxon>Microascaceae</taxon>
        <taxon>Scedosporium</taxon>
    </lineage>
</organism>
<dbReference type="PANTHER" id="PTHR43712">
    <property type="entry name" value="PUTATIVE (AFU_ORTHOLOGUE AFUA_4G14580)-RELATED"/>
    <property type="match status" value="1"/>
</dbReference>
<keyword evidence="2 6" id="KW-0808">Transferase</keyword>
<sequence length="415" mass="46105">MGSMPNNSEPISAILDAIGHVTSSLAAYERVTRKYGGSEEVAHKGEIAVARNAMTKDAIQLLQEIRGPIDTVYGFFEMGSQASAIRCLIAMGAFDKIPTEGSITVAKLASELGVDQNLLTRLMRVVSVTGPFQQVREDEYAHTAFSKAYLIPEVRGMYTLIFDEMYPPWVKMHEFLASRGWKSDGEERDNAYTYAHQTGGKSFWEHLKQYPKRVEALNLGMGAQTATTMWSVDIVDFRALLASKKTNKDDVLVVDVGGGKGHCLQRINKAISDIEGRLVLQDRPEVISDTYDLDSSRIEKYEYNFFEPQPIQGAHIYYIRRVLHDWPNHLCVDILKNIANAMERGKSRLVIAEIVVPPTGGDSETGWMDLVLMTVTGVERSAKDWQELLSAAGLKLEKIYTSPGTNHGAVQAVLA</sequence>
<evidence type="ECO:0000313" key="6">
    <source>
        <dbReference type="EMBL" id="KEZ41288.1"/>
    </source>
</evidence>
<dbReference type="OMA" id="HMPAHLK"/>
<dbReference type="AlphaFoldDB" id="A0A084G1S6"/>
<dbReference type="OrthoDB" id="1535081at2759"/>
<dbReference type="KEGG" id="sapo:SAPIO_CDS7382"/>
<dbReference type="PROSITE" id="PS51683">
    <property type="entry name" value="SAM_OMT_II"/>
    <property type="match status" value="1"/>
</dbReference>
<dbReference type="InterPro" id="IPR016461">
    <property type="entry name" value="COMT-like"/>
</dbReference>
<dbReference type="Pfam" id="PF08100">
    <property type="entry name" value="Dimerisation"/>
    <property type="match status" value="1"/>
</dbReference>
<keyword evidence="1 6" id="KW-0489">Methyltransferase</keyword>
<dbReference type="Proteomes" id="UP000028545">
    <property type="component" value="Unassembled WGS sequence"/>
</dbReference>
<evidence type="ECO:0000256" key="2">
    <source>
        <dbReference type="ARBA" id="ARBA00022679"/>
    </source>
</evidence>
<dbReference type="RefSeq" id="XP_016641087.1">
    <property type="nucleotide sequence ID" value="XM_016789260.1"/>
</dbReference>
<dbReference type="Gene3D" id="1.10.10.10">
    <property type="entry name" value="Winged helix-like DNA-binding domain superfamily/Winged helix DNA-binding domain"/>
    <property type="match status" value="1"/>
</dbReference>
<evidence type="ECO:0000259" key="4">
    <source>
        <dbReference type="Pfam" id="PF00891"/>
    </source>
</evidence>
<keyword evidence="3" id="KW-0949">S-adenosyl-L-methionine</keyword>
<dbReference type="GO" id="GO:0046983">
    <property type="term" value="F:protein dimerization activity"/>
    <property type="evidence" value="ECO:0007669"/>
    <property type="project" value="InterPro"/>
</dbReference>
<dbReference type="GO" id="GO:0008171">
    <property type="term" value="F:O-methyltransferase activity"/>
    <property type="evidence" value="ECO:0007669"/>
    <property type="project" value="InterPro"/>
</dbReference>
<dbReference type="Pfam" id="PF00891">
    <property type="entry name" value="Methyltransf_2"/>
    <property type="match status" value="1"/>
</dbReference>
<reference evidence="6 7" key="1">
    <citation type="journal article" date="2014" name="Genome Announc.">
        <title>Draft genome sequence of the pathogenic fungus Scedosporium apiospermum.</title>
        <authorList>
            <person name="Vandeputte P."/>
            <person name="Ghamrawi S."/>
            <person name="Rechenmann M."/>
            <person name="Iltis A."/>
            <person name="Giraud S."/>
            <person name="Fleury M."/>
            <person name="Thornton C."/>
            <person name="Delhaes L."/>
            <person name="Meyer W."/>
            <person name="Papon N."/>
            <person name="Bouchara J.P."/>
        </authorList>
    </citation>
    <scope>NUCLEOTIDE SEQUENCE [LARGE SCALE GENOMIC DNA]</scope>
    <source>
        <strain evidence="6 7">IHEM 14462</strain>
    </source>
</reference>